<evidence type="ECO:0000256" key="2">
    <source>
        <dbReference type="SAM" id="SignalP"/>
    </source>
</evidence>
<evidence type="ECO:0000259" key="3">
    <source>
        <dbReference type="PROSITE" id="PS50026"/>
    </source>
</evidence>
<evidence type="ECO:0000256" key="1">
    <source>
        <dbReference type="PROSITE-ProRule" id="PRU00076"/>
    </source>
</evidence>
<dbReference type="Gene3D" id="2.10.25.10">
    <property type="entry name" value="Laminin"/>
    <property type="match status" value="1"/>
</dbReference>
<protein>
    <submittedName>
        <fullName evidence="5">Uncharacterized protein LOC118404473</fullName>
    </submittedName>
</protein>
<dbReference type="RefSeq" id="XP_035659441.1">
    <property type="nucleotide sequence ID" value="XM_035803548.1"/>
</dbReference>
<accession>A0A9J7HGY3</accession>
<dbReference type="OMA" id="YRRKKWR"/>
<dbReference type="GeneID" id="118404473"/>
<evidence type="ECO:0000313" key="4">
    <source>
        <dbReference type="Proteomes" id="UP000001554"/>
    </source>
</evidence>
<sequence length="148" mass="17559">MTGPAFIFAVLLSVQTVQAFPITEIHRTHREQLVVRVERLFQLEDRVYRRRSEKHVREEEGNRRHHLERRDSSHFTECPAFYEGYCLNGGSCRYAMGTASCSCPLTQFGSRCQNSQPIEEDVFSDLRRLLDSWGQSETFYRRKKWRRP</sequence>
<dbReference type="OrthoDB" id="10401768at2759"/>
<dbReference type="Proteomes" id="UP000001554">
    <property type="component" value="Chromosome 17"/>
</dbReference>
<reference evidence="4" key="1">
    <citation type="journal article" date="2020" name="Nat. Ecol. Evol.">
        <title>Deeply conserved synteny resolves early events in vertebrate evolution.</title>
        <authorList>
            <person name="Simakov O."/>
            <person name="Marletaz F."/>
            <person name="Yue J.X."/>
            <person name="O'Connell B."/>
            <person name="Jenkins J."/>
            <person name="Brandt A."/>
            <person name="Calef R."/>
            <person name="Tung C.H."/>
            <person name="Huang T.K."/>
            <person name="Schmutz J."/>
            <person name="Satoh N."/>
            <person name="Yu J.K."/>
            <person name="Putnam N.H."/>
            <person name="Green R.E."/>
            <person name="Rokhsar D.S."/>
        </authorList>
    </citation>
    <scope>NUCLEOTIDE SEQUENCE [LARGE SCALE GENOMIC DNA]</scope>
    <source>
        <strain evidence="4">S238N-H82</strain>
    </source>
</reference>
<dbReference type="SUPFAM" id="SSF57196">
    <property type="entry name" value="EGF/Laminin"/>
    <property type="match status" value="1"/>
</dbReference>
<evidence type="ECO:0000313" key="5">
    <source>
        <dbReference type="RefSeq" id="XP_035659441.1"/>
    </source>
</evidence>
<proteinExistence type="predicted"/>
<dbReference type="PROSITE" id="PS50026">
    <property type="entry name" value="EGF_3"/>
    <property type="match status" value="1"/>
</dbReference>
<organism evidence="4 5">
    <name type="scientific">Branchiostoma floridae</name>
    <name type="common">Florida lancelet</name>
    <name type="synonym">Amphioxus</name>
    <dbReference type="NCBI Taxonomy" id="7739"/>
    <lineage>
        <taxon>Eukaryota</taxon>
        <taxon>Metazoa</taxon>
        <taxon>Chordata</taxon>
        <taxon>Cephalochordata</taxon>
        <taxon>Leptocardii</taxon>
        <taxon>Amphioxiformes</taxon>
        <taxon>Branchiostomatidae</taxon>
        <taxon>Branchiostoma</taxon>
    </lineage>
</organism>
<keyword evidence="1" id="KW-0245">EGF-like domain</keyword>
<feature type="domain" description="EGF-like" evidence="3">
    <location>
        <begin position="74"/>
        <end position="113"/>
    </location>
</feature>
<reference evidence="5" key="2">
    <citation type="submission" date="2025-08" db="UniProtKB">
        <authorList>
            <consortium name="RefSeq"/>
        </authorList>
    </citation>
    <scope>IDENTIFICATION</scope>
    <source>
        <strain evidence="5">S238N-H82</strain>
        <tissue evidence="5">Testes</tissue>
    </source>
</reference>
<dbReference type="PROSITE" id="PS00022">
    <property type="entry name" value="EGF_1"/>
    <property type="match status" value="1"/>
</dbReference>
<feature type="disulfide bond" evidence="1">
    <location>
        <begin position="103"/>
        <end position="112"/>
    </location>
</feature>
<keyword evidence="4" id="KW-1185">Reference proteome</keyword>
<name>A0A9J7HGY3_BRAFL</name>
<keyword evidence="1" id="KW-1015">Disulfide bond</keyword>
<comment type="caution">
    <text evidence="1">Lacks conserved residue(s) required for the propagation of feature annotation.</text>
</comment>
<dbReference type="AlphaFoldDB" id="A0A9J7HGY3"/>
<keyword evidence="2" id="KW-0732">Signal</keyword>
<dbReference type="KEGG" id="bfo:118404473"/>
<feature type="chain" id="PRO_5039927706" evidence="2">
    <location>
        <begin position="20"/>
        <end position="148"/>
    </location>
</feature>
<dbReference type="InterPro" id="IPR000742">
    <property type="entry name" value="EGF"/>
</dbReference>
<feature type="signal peptide" evidence="2">
    <location>
        <begin position="1"/>
        <end position="19"/>
    </location>
</feature>
<gene>
    <name evidence="5" type="primary">LOC118404473</name>
</gene>